<evidence type="ECO:0000313" key="1">
    <source>
        <dbReference type="EMBL" id="PKR80181.1"/>
    </source>
</evidence>
<organism evidence="1 2">
    <name type="scientific">Brumimicrobium salinarum</name>
    <dbReference type="NCBI Taxonomy" id="2058658"/>
    <lineage>
        <taxon>Bacteria</taxon>
        <taxon>Pseudomonadati</taxon>
        <taxon>Bacteroidota</taxon>
        <taxon>Flavobacteriia</taxon>
        <taxon>Flavobacteriales</taxon>
        <taxon>Crocinitomicaceae</taxon>
        <taxon>Brumimicrobium</taxon>
    </lineage>
</organism>
<keyword evidence="2" id="KW-1185">Reference proteome</keyword>
<comment type="caution">
    <text evidence="1">The sequence shown here is derived from an EMBL/GenBank/DDBJ whole genome shotgun (WGS) entry which is preliminary data.</text>
</comment>
<protein>
    <recommendedName>
        <fullName evidence="3">DUF4270 domain-containing protein</fullName>
    </recommendedName>
</protein>
<accession>A0A2I0R0R6</accession>
<dbReference type="EMBL" id="PJNI01000012">
    <property type="protein sequence ID" value="PKR80181.1"/>
    <property type="molecule type" value="Genomic_DNA"/>
</dbReference>
<sequence>MTSDGVDTFSISTYTVEEGDVFSNDPEFNLLGSYMDPVFGEVSADFYTQLTLSGFDPDFEDLASLVVDSAVMAFEYGGYYGNLNEQLFEVYEITEDLHVDSNYVSTSTKQTAAQNLVPTVNNEGLITPNVELPVVVGNDTLDPQLRIPLDKTFAKQLLTYADGASSDEDFLNLFKGLHFKVNNGMMSSGEGSILYLATTRPNSKLTVYYTVNGAQAEYEFIVTGRAADYNHVVTDYSSTRVQQVINDSTSGNEEFYAQAFSTRAKIDFPSIKDLPENIIVHSAKLHLPIDYYGGSNFYPSTEVNVSSVLFNDDSRKYIVSSVIYDEFSKSYIVDLRTYIQNILKGEIQNNGLYVSPKKYNTTAERIVFNGVDTQNKSKPKLSIVYTEL</sequence>
<evidence type="ECO:0000313" key="2">
    <source>
        <dbReference type="Proteomes" id="UP000236654"/>
    </source>
</evidence>
<dbReference type="Proteomes" id="UP000236654">
    <property type="component" value="Unassembled WGS sequence"/>
</dbReference>
<reference evidence="1 2" key="1">
    <citation type="submission" date="2017-12" db="EMBL/GenBank/DDBJ databases">
        <title>The draft genome sequence of Brumimicrobium saltpan LHR20.</title>
        <authorList>
            <person name="Do Z.-J."/>
            <person name="Luo H.-R."/>
        </authorList>
    </citation>
    <scope>NUCLEOTIDE SEQUENCE [LARGE SCALE GENOMIC DNA]</scope>
    <source>
        <strain evidence="1 2">LHR20</strain>
    </source>
</reference>
<gene>
    <name evidence="1" type="ORF">CW751_10980</name>
</gene>
<dbReference type="Pfam" id="PF14092">
    <property type="entry name" value="DUF4270"/>
    <property type="match status" value="1"/>
</dbReference>
<evidence type="ECO:0008006" key="3">
    <source>
        <dbReference type="Google" id="ProtNLM"/>
    </source>
</evidence>
<name>A0A2I0R0R6_9FLAO</name>
<proteinExistence type="predicted"/>
<dbReference type="InterPro" id="IPR025366">
    <property type="entry name" value="DUF4270"/>
</dbReference>
<dbReference type="AlphaFoldDB" id="A0A2I0R0R6"/>
<dbReference type="OrthoDB" id="1466062at2"/>